<evidence type="ECO:0000256" key="1">
    <source>
        <dbReference type="SAM" id="MobiDB-lite"/>
    </source>
</evidence>
<dbReference type="AlphaFoldDB" id="A0A7S3URZ7"/>
<gene>
    <name evidence="2" type="ORF">HAKA00212_LOCUS2151</name>
</gene>
<sequence length="236" mass="26037">MDYELDLTHRDERVALQEMMRLGHVEEDNLDKYGECDRDLTDMNAMISRLEETALPGTIMRLRYRMLKGARNANWDARLAFLHKTLVGTLPLSASIERCLELAIEMKEANFGGDGTIHEQYAQFEAWKRAQEELRESRSRRRDPSREGGVRARPSQAGRSPRPGTGVSSRPGTGVNPRPGTGASPRPGTGVGPGRSLTGRSPRERGGTAQQGGNGASRQAPGKEEHSSQEQVEQST</sequence>
<dbReference type="EMBL" id="HBIU01005564">
    <property type="protein sequence ID" value="CAE0623485.1"/>
    <property type="molecule type" value="Transcribed_RNA"/>
</dbReference>
<accession>A0A7S3URZ7</accession>
<evidence type="ECO:0000313" key="2">
    <source>
        <dbReference type="EMBL" id="CAE0623485.1"/>
    </source>
</evidence>
<organism evidence="2">
    <name type="scientific">Heterosigma akashiwo</name>
    <name type="common">Chromophytic alga</name>
    <name type="synonym">Heterosigma carterae</name>
    <dbReference type="NCBI Taxonomy" id="2829"/>
    <lineage>
        <taxon>Eukaryota</taxon>
        <taxon>Sar</taxon>
        <taxon>Stramenopiles</taxon>
        <taxon>Ochrophyta</taxon>
        <taxon>Raphidophyceae</taxon>
        <taxon>Chattonellales</taxon>
        <taxon>Chattonellaceae</taxon>
        <taxon>Heterosigma</taxon>
    </lineage>
</organism>
<feature type="compositionally biased region" description="Basic and acidic residues" evidence="1">
    <location>
        <begin position="134"/>
        <end position="150"/>
    </location>
</feature>
<protein>
    <submittedName>
        <fullName evidence="2">Uncharacterized protein</fullName>
    </submittedName>
</protein>
<proteinExistence type="predicted"/>
<feature type="region of interest" description="Disordered" evidence="1">
    <location>
        <begin position="134"/>
        <end position="236"/>
    </location>
</feature>
<reference evidence="2" key="1">
    <citation type="submission" date="2021-01" db="EMBL/GenBank/DDBJ databases">
        <authorList>
            <person name="Corre E."/>
            <person name="Pelletier E."/>
            <person name="Niang G."/>
            <person name="Scheremetjew M."/>
            <person name="Finn R."/>
            <person name="Kale V."/>
            <person name="Holt S."/>
            <person name="Cochrane G."/>
            <person name="Meng A."/>
            <person name="Brown T."/>
            <person name="Cohen L."/>
        </authorList>
    </citation>
    <scope>NUCLEOTIDE SEQUENCE</scope>
    <source>
        <strain evidence="2">CCMP3107</strain>
    </source>
</reference>
<name>A0A7S3URZ7_HETAK</name>